<dbReference type="SUPFAM" id="SSF47240">
    <property type="entry name" value="Ferritin-like"/>
    <property type="match status" value="1"/>
</dbReference>
<dbReference type="PANTHER" id="PTHR42932">
    <property type="entry name" value="GENERAL STRESS PROTEIN 20U"/>
    <property type="match status" value="1"/>
</dbReference>
<dbReference type="PIRSF" id="PIRSF005900">
    <property type="entry name" value="Dps"/>
    <property type="match status" value="1"/>
</dbReference>
<proteinExistence type="inferred from homology"/>
<evidence type="ECO:0000313" key="4">
    <source>
        <dbReference type="EMBL" id="MFK4272860.1"/>
    </source>
</evidence>
<dbReference type="CDD" id="cd01043">
    <property type="entry name" value="DPS"/>
    <property type="match status" value="1"/>
</dbReference>
<dbReference type="Proteomes" id="UP001620295">
    <property type="component" value="Unassembled WGS sequence"/>
</dbReference>
<dbReference type="PRINTS" id="PR01346">
    <property type="entry name" value="HELNAPAPROT"/>
</dbReference>
<sequence length="168" mass="18113">MTASSASGGARRSKADAAGFTASPQFAQALQQILVDLVELHLQGKQAHWNVVGHNFRDLHLQLDEVVDEAREAADTIAERMRALGAVPDGRSDTVTATTTLPAFPEGEQSVSTVVGLVTARLRATADTLRTHHDQVDSEDPSTADLLHQVIDSLEKYAWMVSAENRSV</sequence>
<organism evidence="4 5">
    <name type="scientific">Streptomyces milbemycinicus</name>
    <dbReference type="NCBI Taxonomy" id="476552"/>
    <lineage>
        <taxon>Bacteria</taxon>
        <taxon>Bacillati</taxon>
        <taxon>Actinomycetota</taxon>
        <taxon>Actinomycetes</taxon>
        <taxon>Kitasatosporales</taxon>
        <taxon>Streptomycetaceae</taxon>
        <taxon>Streptomyces</taxon>
    </lineage>
</organism>
<dbReference type="PROSITE" id="PS00818">
    <property type="entry name" value="DPS_1"/>
    <property type="match status" value="1"/>
</dbReference>
<keyword evidence="5" id="KW-1185">Reference proteome</keyword>
<dbReference type="Pfam" id="PF00210">
    <property type="entry name" value="Ferritin"/>
    <property type="match status" value="1"/>
</dbReference>
<dbReference type="InterPro" id="IPR023188">
    <property type="entry name" value="DPS_DNA-bd_CS"/>
</dbReference>
<evidence type="ECO:0000259" key="3">
    <source>
        <dbReference type="Pfam" id="PF00210"/>
    </source>
</evidence>
<gene>
    <name evidence="4" type="ORF">ACI2L5_49545</name>
</gene>
<dbReference type="InterPro" id="IPR002177">
    <property type="entry name" value="DPS_DNA-bd"/>
</dbReference>
<dbReference type="Gene3D" id="1.20.1260.10">
    <property type="match status" value="1"/>
</dbReference>
<feature type="domain" description="Ferritin/DPS" evidence="3">
    <location>
        <begin position="28"/>
        <end position="163"/>
    </location>
</feature>
<dbReference type="EMBL" id="JBJDQH010000033">
    <property type="protein sequence ID" value="MFK4272860.1"/>
    <property type="molecule type" value="Genomic_DNA"/>
</dbReference>
<protein>
    <submittedName>
        <fullName evidence="4">DNA starvation/stationary phase protection protein</fullName>
    </submittedName>
</protein>
<dbReference type="InterPro" id="IPR012347">
    <property type="entry name" value="Ferritin-like"/>
</dbReference>
<reference evidence="4 5" key="1">
    <citation type="submission" date="2024-11" db="EMBL/GenBank/DDBJ databases">
        <title>The Natural Products Discovery Center: Release of the First 8490 Sequenced Strains for Exploring Actinobacteria Biosynthetic Diversity.</title>
        <authorList>
            <person name="Kalkreuter E."/>
            <person name="Kautsar S.A."/>
            <person name="Yang D."/>
            <person name="Bader C.D."/>
            <person name="Teijaro C.N."/>
            <person name="Fluegel L."/>
            <person name="Davis C.M."/>
            <person name="Simpson J.R."/>
            <person name="Lauterbach L."/>
            <person name="Steele A.D."/>
            <person name="Gui C."/>
            <person name="Meng S."/>
            <person name="Li G."/>
            <person name="Viehrig K."/>
            <person name="Ye F."/>
            <person name="Su P."/>
            <person name="Kiefer A.F."/>
            <person name="Nichols A."/>
            <person name="Cepeda A.J."/>
            <person name="Yan W."/>
            <person name="Fan B."/>
            <person name="Jiang Y."/>
            <person name="Adhikari A."/>
            <person name="Zheng C.-J."/>
            <person name="Schuster L."/>
            <person name="Cowan T.M."/>
            <person name="Smanski M.J."/>
            <person name="Chevrette M.G."/>
            <person name="De Carvalho L.P.S."/>
            <person name="Shen B."/>
        </authorList>
    </citation>
    <scope>NUCLEOTIDE SEQUENCE [LARGE SCALE GENOMIC DNA]</scope>
    <source>
        <strain evidence="4 5">NPDC020863</strain>
    </source>
</reference>
<dbReference type="PANTHER" id="PTHR42932:SF2">
    <property type="entry name" value="DNA PROTECTION DURING STARVATION PROTEIN 1"/>
    <property type="match status" value="1"/>
</dbReference>
<dbReference type="RefSeq" id="WP_358645782.1">
    <property type="nucleotide sequence ID" value="NZ_JBFACG010000065.1"/>
</dbReference>
<comment type="caution">
    <text evidence="4">The sequence shown here is derived from an EMBL/GenBank/DDBJ whole genome shotgun (WGS) entry which is preliminary data.</text>
</comment>
<dbReference type="InterPro" id="IPR008331">
    <property type="entry name" value="Ferritin_DPS_dom"/>
</dbReference>
<evidence type="ECO:0000313" key="5">
    <source>
        <dbReference type="Proteomes" id="UP001620295"/>
    </source>
</evidence>
<evidence type="ECO:0000256" key="1">
    <source>
        <dbReference type="ARBA" id="ARBA00009497"/>
    </source>
</evidence>
<accession>A0ABW8M7B6</accession>
<name>A0ABW8M7B6_9ACTN</name>
<dbReference type="InterPro" id="IPR009078">
    <property type="entry name" value="Ferritin-like_SF"/>
</dbReference>
<comment type="similarity">
    <text evidence="1 2">Belongs to the Dps family.</text>
</comment>
<evidence type="ECO:0000256" key="2">
    <source>
        <dbReference type="RuleBase" id="RU003875"/>
    </source>
</evidence>